<reference evidence="3 4" key="1">
    <citation type="journal article" date="2019" name="Int. J. Syst. Evol. Microbiol.">
        <title>The Global Catalogue of Microorganisms (GCM) 10K type strain sequencing project: providing services to taxonomists for standard genome sequencing and annotation.</title>
        <authorList>
            <consortium name="The Broad Institute Genomics Platform"/>
            <consortium name="The Broad Institute Genome Sequencing Center for Infectious Disease"/>
            <person name="Wu L."/>
            <person name="Ma J."/>
        </authorList>
    </citation>
    <scope>NUCLEOTIDE SEQUENCE [LARGE SCALE GENOMIC DNA]</scope>
    <source>
        <strain evidence="3 4">JCM 19585</strain>
    </source>
</reference>
<comment type="caution">
    <text evidence="3">The sequence shown here is derived from an EMBL/GenBank/DDBJ whole genome shotgun (WGS) entry which is preliminary data.</text>
</comment>
<dbReference type="SUPFAM" id="SSF53756">
    <property type="entry name" value="UDP-Glycosyltransferase/glycogen phosphorylase"/>
    <property type="match status" value="1"/>
</dbReference>
<name>A0A830EW04_9EURY</name>
<dbReference type="AlphaFoldDB" id="A0A830EW04"/>
<dbReference type="OrthoDB" id="17979at2157"/>
<dbReference type="RefSeq" id="WP_188880404.1">
    <property type="nucleotide sequence ID" value="NZ_BMPF01000002.1"/>
</dbReference>
<dbReference type="PANTHER" id="PTHR45947">
    <property type="entry name" value="SULFOQUINOVOSYL TRANSFERASE SQD2"/>
    <property type="match status" value="1"/>
</dbReference>
<evidence type="ECO:0000313" key="4">
    <source>
        <dbReference type="Proteomes" id="UP000628840"/>
    </source>
</evidence>
<feature type="domain" description="Glycosyltransferase subfamily 4-like N-terminal" evidence="2">
    <location>
        <begin position="37"/>
        <end position="157"/>
    </location>
</feature>
<dbReference type="Pfam" id="PF00534">
    <property type="entry name" value="Glycos_transf_1"/>
    <property type="match status" value="1"/>
</dbReference>
<feature type="domain" description="Glycosyl transferase family 1" evidence="1">
    <location>
        <begin position="172"/>
        <end position="325"/>
    </location>
</feature>
<keyword evidence="3" id="KW-0808">Transferase</keyword>
<keyword evidence="4" id="KW-1185">Reference proteome</keyword>
<accession>A0A830EW04</accession>
<dbReference type="Proteomes" id="UP000628840">
    <property type="component" value="Unassembled WGS sequence"/>
</dbReference>
<dbReference type="PANTHER" id="PTHR45947:SF3">
    <property type="entry name" value="SULFOQUINOVOSYL TRANSFERASE SQD2"/>
    <property type="match status" value="1"/>
</dbReference>
<gene>
    <name evidence="3" type="ORF">GCM10009037_12480</name>
</gene>
<dbReference type="Pfam" id="PF13439">
    <property type="entry name" value="Glyco_transf_4"/>
    <property type="match status" value="1"/>
</dbReference>
<organism evidence="3 4">
    <name type="scientific">Halarchaeum grantii</name>
    <dbReference type="NCBI Taxonomy" id="1193105"/>
    <lineage>
        <taxon>Archaea</taxon>
        <taxon>Methanobacteriati</taxon>
        <taxon>Methanobacteriota</taxon>
        <taxon>Stenosarchaea group</taxon>
        <taxon>Halobacteria</taxon>
        <taxon>Halobacteriales</taxon>
        <taxon>Halobacteriaceae</taxon>
    </lineage>
</organism>
<dbReference type="GO" id="GO:0016757">
    <property type="term" value="F:glycosyltransferase activity"/>
    <property type="evidence" value="ECO:0007669"/>
    <property type="project" value="InterPro"/>
</dbReference>
<dbReference type="InterPro" id="IPR050194">
    <property type="entry name" value="Glycosyltransferase_grp1"/>
</dbReference>
<protein>
    <submittedName>
        <fullName evidence="3">Glycosyl transferase family 1</fullName>
    </submittedName>
</protein>
<dbReference type="EMBL" id="BMPF01000002">
    <property type="protein sequence ID" value="GGL30284.1"/>
    <property type="molecule type" value="Genomic_DNA"/>
</dbReference>
<dbReference type="CDD" id="cd03801">
    <property type="entry name" value="GT4_PimA-like"/>
    <property type="match status" value="1"/>
</dbReference>
<evidence type="ECO:0000313" key="3">
    <source>
        <dbReference type="EMBL" id="GGL30284.1"/>
    </source>
</evidence>
<dbReference type="InterPro" id="IPR001296">
    <property type="entry name" value="Glyco_trans_1"/>
</dbReference>
<dbReference type="Gene3D" id="3.40.50.2000">
    <property type="entry name" value="Glycogen Phosphorylase B"/>
    <property type="match status" value="2"/>
</dbReference>
<evidence type="ECO:0000259" key="1">
    <source>
        <dbReference type="Pfam" id="PF00534"/>
    </source>
</evidence>
<sequence>MRTLDYLEFEDRLRGGIVTATRQQRKALRRQGVDVAESPWRAGDPVRSLGTAFAGLGYFDDYDVAHCNTIGPGSLAVARHAKREDVPLVLHAHTTGEDFAGSFRYSERAVPALKAYLKRFYAQADVVLCPSDYTRSVLESYPVDAPIRTVSNGVDVESLEGYESFREETRERFDLEGMVVFSVGEVFERKGLSTFCRLAERTDYDFAWFGHYETGAAASAEVTKWTQNPPENVTFTGFVEDKRMAFGAGDVYCFPTKNENQGIAVLEAMATGKPVVLRDIPVFEEFFEDGHDCLKCETEAEFRDALERLAAEPELRERLGANARETANEHSLARVGERLTDVYRALLNGEVPPESTEPMDG</sequence>
<dbReference type="InterPro" id="IPR028098">
    <property type="entry name" value="Glyco_trans_4-like_N"/>
</dbReference>
<evidence type="ECO:0000259" key="2">
    <source>
        <dbReference type="Pfam" id="PF13439"/>
    </source>
</evidence>
<proteinExistence type="predicted"/>